<gene>
    <name evidence="2" type="ORF">NKR23_g8960</name>
</gene>
<sequence>MTRLSVSRSCLRWTPYCHNSRHRARSADQSGPHPSPRRVAALMEDPPRRANETDIFSMMLGDGHLPHMTGEDDNWREAFERRCSPPWLSPILVAGPEDEIYYYPGDDPEHPVIEYPNPEHLDAALQIFPRNGAWVGDVLDLYPDIKVSARHVVSVPGMPSSCDFLACNLNDDWQVARASQNLVMGIDICPSTRDMDQQCQLAYAALIPGGFFELRERAQPPDPLFRMHIDGGTGRELTLIMRRNGFEIIEDCLLDGGVVIVGQKPKSGKPTDIQTAVLGQQRAEEAAKENFVFECSLVLQRDLERARTQPDYFRTFNNSVERWVESEDPKFTLEEVQWAFNDPPELPDINKIGLERCLDIFAILGALLVLAGVETSVLNILKDRGWFETVDDFLDSR</sequence>
<evidence type="ECO:0000313" key="2">
    <source>
        <dbReference type="EMBL" id="KAJ9137711.1"/>
    </source>
</evidence>
<accession>A0AA38RP85</accession>
<comment type="caution">
    <text evidence="2">The sequence shown here is derived from an EMBL/GenBank/DDBJ whole genome shotgun (WGS) entry which is preliminary data.</text>
</comment>
<keyword evidence="3" id="KW-1185">Reference proteome</keyword>
<feature type="region of interest" description="Disordered" evidence="1">
    <location>
        <begin position="21"/>
        <end position="47"/>
    </location>
</feature>
<proteinExistence type="predicted"/>
<organism evidence="2 3">
    <name type="scientific">Pleurostoma richardsiae</name>
    <dbReference type="NCBI Taxonomy" id="41990"/>
    <lineage>
        <taxon>Eukaryota</taxon>
        <taxon>Fungi</taxon>
        <taxon>Dikarya</taxon>
        <taxon>Ascomycota</taxon>
        <taxon>Pezizomycotina</taxon>
        <taxon>Sordariomycetes</taxon>
        <taxon>Sordariomycetidae</taxon>
        <taxon>Calosphaeriales</taxon>
        <taxon>Pleurostomataceae</taxon>
        <taxon>Pleurostoma</taxon>
    </lineage>
</organism>
<evidence type="ECO:0000256" key="1">
    <source>
        <dbReference type="SAM" id="MobiDB-lite"/>
    </source>
</evidence>
<dbReference type="AlphaFoldDB" id="A0AA38RP85"/>
<dbReference type="Proteomes" id="UP001174694">
    <property type="component" value="Unassembled WGS sequence"/>
</dbReference>
<reference evidence="2" key="1">
    <citation type="submission" date="2022-07" db="EMBL/GenBank/DDBJ databases">
        <title>Fungi with potential for degradation of polypropylene.</title>
        <authorList>
            <person name="Gostincar C."/>
        </authorList>
    </citation>
    <scope>NUCLEOTIDE SEQUENCE</scope>
    <source>
        <strain evidence="2">EXF-13308</strain>
    </source>
</reference>
<dbReference type="EMBL" id="JANBVO010000033">
    <property type="protein sequence ID" value="KAJ9137711.1"/>
    <property type="molecule type" value="Genomic_DNA"/>
</dbReference>
<evidence type="ECO:0000313" key="3">
    <source>
        <dbReference type="Proteomes" id="UP001174694"/>
    </source>
</evidence>
<protein>
    <submittedName>
        <fullName evidence="2">Uncharacterized protein</fullName>
    </submittedName>
</protein>
<name>A0AA38RP85_9PEZI</name>